<dbReference type="Gene3D" id="2.100.10.30">
    <property type="entry name" value="Jacalin-like lectin domain"/>
    <property type="match status" value="2"/>
</dbReference>
<dbReference type="PROSITE" id="PS51752">
    <property type="entry name" value="JACALIN_LECTIN"/>
    <property type="match status" value="2"/>
</dbReference>
<dbReference type="Pfam" id="PF01419">
    <property type="entry name" value="Jacalin"/>
    <property type="match status" value="2"/>
</dbReference>
<sequence>MNYTSHFLHICIDYPDEYLTSISGTTTCYLVTSLCFHTNQNRYGPYGNSQDGTRFSYEGKGGVLVGFHGRFSTCITSIGFYVMPKSLAMGRNSSFEENPRSEKCCRMSSLGIPRDVGPWGASGGKAWDDGVFNIIKQVRVQIGEPSKVIFGIQFKYVKKDSNFILSRFHGGTDHDGDISEVEINLDGVQEYLTGISGYYGPVEGYDGLEGITSLAFHTNKGKHGPYGQESGGAGYVYFTSTTSSGKIVGFHGRNGDFLTAIGVHMEYL</sequence>
<keyword evidence="3" id="KW-0677">Repeat</keyword>
<dbReference type="InterPro" id="IPR036404">
    <property type="entry name" value="Jacalin-like_lectin_dom_sf"/>
</dbReference>
<dbReference type="InterPro" id="IPR033734">
    <property type="entry name" value="Jacalin-like_lectin_dom_plant"/>
</dbReference>
<organism evidence="5 6">
    <name type="scientific">Lactuca virosa</name>
    <dbReference type="NCBI Taxonomy" id="75947"/>
    <lineage>
        <taxon>Eukaryota</taxon>
        <taxon>Viridiplantae</taxon>
        <taxon>Streptophyta</taxon>
        <taxon>Embryophyta</taxon>
        <taxon>Tracheophyta</taxon>
        <taxon>Spermatophyta</taxon>
        <taxon>Magnoliopsida</taxon>
        <taxon>eudicotyledons</taxon>
        <taxon>Gunneridae</taxon>
        <taxon>Pentapetalae</taxon>
        <taxon>asterids</taxon>
        <taxon>campanulids</taxon>
        <taxon>Asterales</taxon>
        <taxon>Asteraceae</taxon>
        <taxon>Cichorioideae</taxon>
        <taxon>Cichorieae</taxon>
        <taxon>Lactucinae</taxon>
        <taxon>Lactuca</taxon>
    </lineage>
</organism>
<dbReference type="SMART" id="SM00915">
    <property type="entry name" value="Jacalin"/>
    <property type="match status" value="2"/>
</dbReference>
<dbReference type="PANTHER" id="PTHR47293">
    <property type="entry name" value="JACALIN-RELATED LECTIN 3"/>
    <property type="match status" value="1"/>
</dbReference>
<evidence type="ECO:0000256" key="2">
    <source>
        <dbReference type="ARBA" id="ARBA00022734"/>
    </source>
</evidence>
<dbReference type="InterPro" id="IPR001229">
    <property type="entry name" value="Jacalin-like_lectin_dom"/>
</dbReference>
<dbReference type="CDD" id="cd09612">
    <property type="entry name" value="Jacalin"/>
    <property type="match status" value="1"/>
</dbReference>
<accession>A0AAU9NXQ0</accession>
<gene>
    <name evidence="5" type="ORF">LVIROSA_LOCUS28774</name>
</gene>
<dbReference type="PANTHER" id="PTHR47293:SF66">
    <property type="entry name" value="JACALIN-RELATED LECTIN 11-RELATED"/>
    <property type="match status" value="1"/>
</dbReference>
<dbReference type="EMBL" id="CAKMRJ010005412">
    <property type="protein sequence ID" value="CAH1442808.1"/>
    <property type="molecule type" value="Genomic_DNA"/>
</dbReference>
<dbReference type="AlphaFoldDB" id="A0AAU9NXQ0"/>
<evidence type="ECO:0000259" key="4">
    <source>
        <dbReference type="PROSITE" id="PS51752"/>
    </source>
</evidence>
<evidence type="ECO:0000256" key="3">
    <source>
        <dbReference type="ARBA" id="ARBA00022737"/>
    </source>
</evidence>
<dbReference type="SUPFAM" id="SSF51101">
    <property type="entry name" value="Mannose-binding lectins"/>
    <property type="match status" value="2"/>
</dbReference>
<dbReference type="FunFam" id="2.100.10.30:FF:000001">
    <property type="entry name" value="Jacalin-related lectin 33"/>
    <property type="match status" value="1"/>
</dbReference>
<proteinExistence type="inferred from homology"/>
<reference evidence="5 6" key="1">
    <citation type="submission" date="2022-01" db="EMBL/GenBank/DDBJ databases">
        <authorList>
            <person name="Xiong W."/>
            <person name="Schranz E."/>
        </authorList>
    </citation>
    <scope>NUCLEOTIDE SEQUENCE [LARGE SCALE GENOMIC DNA]</scope>
</reference>
<feature type="domain" description="Jacalin-type lectin" evidence="4">
    <location>
        <begin position="113"/>
        <end position="267"/>
    </location>
</feature>
<keyword evidence="2" id="KW-0430">Lectin</keyword>
<evidence type="ECO:0000313" key="5">
    <source>
        <dbReference type="EMBL" id="CAH1442808.1"/>
    </source>
</evidence>
<keyword evidence="6" id="KW-1185">Reference proteome</keyword>
<comment type="similarity">
    <text evidence="1">Belongs to the jacalin lectin family.</text>
</comment>
<evidence type="ECO:0000256" key="1">
    <source>
        <dbReference type="ARBA" id="ARBA00006568"/>
    </source>
</evidence>
<evidence type="ECO:0000313" key="6">
    <source>
        <dbReference type="Proteomes" id="UP001157418"/>
    </source>
</evidence>
<name>A0AAU9NXQ0_9ASTR</name>
<comment type="caution">
    <text evidence="5">The sequence shown here is derived from an EMBL/GenBank/DDBJ whole genome shotgun (WGS) entry which is preliminary data.</text>
</comment>
<dbReference type="GO" id="GO:0030246">
    <property type="term" value="F:carbohydrate binding"/>
    <property type="evidence" value="ECO:0007669"/>
    <property type="project" value="UniProtKB-KW"/>
</dbReference>
<protein>
    <recommendedName>
        <fullName evidence="4">Jacalin-type lectin domain-containing protein</fullName>
    </recommendedName>
</protein>
<dbReference type="Proteomes" id="UP001157418">
    <property type="component" value="Unassembled WGS sequence"/>
</dbReference>
<feature type="domain" description="Jacalin-type lectin" evidence="4">
    <location>
        <begin position="1"/>
        <end position="84"/>
    </location>
</feature>